<accession>A0AB74TJV4</accession>
<dbReference type="InterPro" id="IPR011527">
    <property type="entry name" value="ABC1_TM_dom"/>
</dbReference>
<gene>
    <name evidence="12" type="ORF">VUQ08_08370</name>
</gene>
<evidence type="ECO:0000256" key="2">
    <source>
        <dbReference type="ARBA" id="ARBA00022448"/>
    </source>
</evidence>
<proteinExistence type="predicted"/>
<reference evidence="12" key="1">
    <citation type="submission" date="2023-12" db="EMBL/GenBank/DDBJ databases">
        <title>Dolosigranulum savutii sp. nov. isolated from human upper respiratory samples collected in Botswana.</title>
        <authorList>
            <person name="Kelly M.S."/>
        </authorList>
    </citation>
    <scope>NUCLEOTIDE SEQUENCE</scope>
    <source>
        <strain evidence="12">MSK433</strain>
    </source>
</reference>
<dbReference type="EMBL" id="CP142433">
    <property type="protein sequence ID" value="XBC45842.1"/>
    <property type="molecule type" value="Genomic_DNA"/>
</dbReference>
<evidence type="ECO:0000256" key="3">
    <source>
        <dbReference type="ARBA" id="ARBA00022475"/>
    </source>
</evidence>
<feature type="transmembrane region" description="Helical" evidence="9">
    <location>
        <begin position="47"/>
        <end position="72"/>
    </location>
</feature>
<evidence type="ECO:0000256" key="1">
    <source>
        <dbReference type="ARBA" id="ARBA00004651"/>
    </source>
</evidence>
<keyword evidence="6 12" id="KW-0067">ATP-binding</keyword>
<keyword evidence="5" id="KW-0547">Nucleotide-binding</keyword>
<dbReference type="PANTHER" id="PTHR43394:SF1">
    <property type="entry name" value="ATP-BINDING CASSETTE SUB-FAMILY B MEMBER 10, MITOCHONDRIAL"/>
    <property type="match status" value="1"/>
</dbReference>
<dbReference type="InterPro" id="IPR003439">
    <property type="entry name" value="ABC_transporter-like_ATP-bd"/>
</dbReference>
<dbReference type="PROSITE" id="PS50929">
    <property type="entry name" value="ABC_TM1F"/>
    <property type="match status" value="1"/>
</dbReference>
<keyword evidence="8 9" id="KW-0472">Membrane</keyword>
<sequence>MKKFYQFTPLFYVGLICLVIASLAGAAIPLFIRQGVDSPEALLDSSIIWVVGGLFLTQALVHVVGNFMLATFSENQIQSLRERLVAKIIYGQKINIDQYDSGDLSAHIMNDSNQLKTYLVKSLPMFVSGLLTILISFGILVMLDLQLTLVLFGALLLIVVAMIPIQILGSYFSEKIQNELGKVTGFVTETIRHLAVYKTNTAENKQMARAADSIKKIRDISLKSNLIGASVQPLTMMVIFGSITVIFLYGGARVASGNLTVGTLVSFLIYLFQLLNPFSSIAQFIGDRGELKGAIKPLEKILSMTDEDYESGVSLETVNSLMTQNVSFSYDDESPVLKHLSLDFSAHQLVAIVGPSGGGKSTLIHLLAGLYYPQEGHIKIGSQSLEATQLHHWREQFSLVSQDASIVSGTIRDNVLLGVEAPVNDEQIWSVLEQASLDQDIKRLEKGLDTAVGESGKFLSGGQAQRLQIARALLRDTPFIILDEATSNLDSQTETVISQTIQQLKTCKTIIVIAHRLSTITEADKIYFIEDGQLTGEGMHHELYETHALYRQYIDQQAIETT</sequence>
<dbReference type="InterPro" id="IPR036640">
    <property type="entry name" value="ABC1_TM_sf"/>
</dbReference>
<keyword evidence="4 9" id="KW-0812">Transmembrane</keyword>
<feature type="transmembrane region" description="Helical" evidence="9">
    <location>
        <begin position="255"/>
        <end position="275"/>
    </location>
</feature>
<dbReference type="SUPFAM" id="SSF90123">
    <property type="entry name" value="ABC transporter transmembrane region"/>
    <property type="match status" value="1"/>
</dbReference>
<dbReference type="PROSITE" id="PS50893">
    <property type="entry name" value="ABC_TRANSPORTER_2"/>
    <property type="match status" value="1"/>
</dbReference>
<dbReference type="GO" id="GO:0015421">
    <property type="term" value="F:ABC-type oligopeptide transporter activity"/>
    <property type="evidence" value="ECO:0007669"/>
    <property type="project" value="TreeGrafter"/>
</dbReference>
<evidence type="ECO:0000259" key="11">
    <source>
        <dbReference type="PROSITE" id="PS50929"/>
    </source>
</evidence>
<evidence type="ECO:0000256" key="7">
    <source>
        <dbReference type="ARBA" id="ARBA00022989"/>
    </source>
</evidence>
<dbReference type="InterPro" id="IPR017871">
    <property type="entry name" value="ABC_transporter-like_CS"/>
</dbReference>
<dbReference type="GO" id="GO:0016887">
    <property type="term" value="F:ATP hydrolysis activity"/>
    <property type="evidence" value="ECO:0007669"/>
    <property type="project" value="InterPro"/>
</dbReference>
<evidence type="ECO:0000256" key="5">
    <source>
        <dbReference type="ARBA" id="ARBA00022741"/>
    </source>
</evidence>
<evidence type="ECO:0000256" key="6">
    <source>
        <dbReference type="ARBA" id="ARBA00022840"/>
    </source>
</evidence>
<dbReference type="SUPFAM" id="SSF52540">
    <property type="entry name" value="P-loop containing nucleoside triphosphate hydrolases"/>
    <property type="match status" value="1"/>
</dbReference>
<dbReference type="FunFam" id="3.40.50.300:FF:000221">
    <property type="entry name" value="Multidrug ABC transporter ATP-binding protein"/>
    <property type="match status" value="1"/>
</dbReference>
<keyword evidence="7 9" id="KW-1133">Transmembrane helix</keyword>
<dbReference type="InterPro" id="IPR027417">
    <property type="entry name" value="P-loop_NTPase"/>
</dbReference>
<dbReference type="InterPro" id="IPR003593">
    <property type="entry name" value="AAA+_ATPase"/>
</dbReference>
<dbReference type="RefSeq" id="WP_347300246.1">
    <property type="nucleotide sequence ID" value="NZ_CP142433.1"/>
</dbReference>
<organism evidence="12">
    <name type="scientific">Dolosigranulum savutiense</name>
    <dbReference type="NCBI Taxonomy" id="3110288"/>
    <lineage>
        <taxon>Bacteria</taxon>
        <taxon>Bacillati</taxon>
        <taxon>Bacillota</taxon>
        <taxon>Bacilli</taxon>
        <taxon>Lactobacillales</taxon>
        <taxon>Carnobacteriaceae</taxon>
        <taxon>Dolosigranulum</taxon>
    </lineage>
</organism>
<dbReference type="SMART" id="SM00382">
    <property type="entry name" value="AAA"/>
    <property type="match status" value="1"/>
</dbReference>
<dbReference type="InterPro" id="IPR039421">
    <property type="entry name" value="Type_1_exporter"/>
</dbReference>
<dbReference type="Pfam" id="PF00005">
    <property type="entry name" value="ABC_tran"/>
    <property type="match status" value="1"/>
</dbReference>
<feature type="transmembrane region" description="Helical" evidence="9">
    <location>
        <begin position="226"/>
        <end position="249"/>
    </location>
</feature>
<dbReference type="AlphaFoldDB" id="A0AB74TJV4"/>
<keyword evidence="3" id="KW-1003">Cell membrane</keyword>
<dbReference type="Gene3D" id="3.40.50.300">
    <property type="entry name" value="P-loop containing nucleotide triphosphate hydrolases"/>
    <property type="match status" value="1"/>
</dbReference>
<dbReference type="PROSITE" id="PS00211">
    <property type="entry name" value="ABC_TRANSPORTER_1"/>
    <property type="match status" value="1"/>
</dbReference>
<feature type="domain" description="ABC transmembrane type-1" evidence="11">
    <location>
        <begin position="13"/>
        <end position="290"/>
    </location>
</feature>
<dbReference type="GO" id="GO:0005524">
    <property type="term" value="F:ATP binding"/>
    <property type="evidence" value="ECO:0007669"/>
    <property type="project" value="UniProtKB-KW"/>
</dbReference>
<comment type="subcellular location">
    <subcellularLocation>
        <location evidence="1">Cell membrane</location>
        <topology evidence="1">Multi-pass membrane protein</topology>
    </subcellularLocation>
</comment>
<feature type="domain" description="ABC transporter" evidence="10">
    <location>
        <begin position="321"/>
        <end position="556"/>
    </location>
</feature>
<name>A0AB74TJV4_9LACT</name>
<protein>
    <submittedName>
        <fullName evidence="12">ABC transporter ATP-binding protein</fullName>
    </submittedName>
</protein>
<evidence type="ECO:0000256" key="9">
    <source>
        <dbReference type="SAM" id="Phobius"/>
    </source>
</evidence>
<feature type="transmembrane region" description="Helical" evidence="9">
    <location>
        <begin position="123"/>
        <end position="143"/>
    </location>
</feature>
<dbReference type="Gene3D" id="1.20.1560.10">
    <property type="entry name" value="ABC transporter type 1, transmembrane domain"/>
    <property type="match status" value="1"/>
</dbReference>
<feature type="transmembrane region" description="Helical" evidence="9">
    <location>
        <begin position="149"/>
        <end position="172"/>
    </location>
</feature>
<evidence type="ECO:0000313" key="12">
    <source>
        <dbReference type="EMBL" id="XBC45842.1"/>
    </source>
</evidence>
<dbReference type="Pfam" id="PF00664">
    <property type="entry name" value="ABC_membrane"/>
    <property type="match status" value="1"/>
</dbReference>
<dbReference type="PANTHER" id="PTHR43394">
    <property type="entry name" value="ATP-DEPENDENT PERMEASE MDL1, MITOCHONDRIAL"/>
    <property type="match status" value="1"/>
</dbReference>
<feature type="transmembrane region" description="Helical" evidence="9">
    <location>
        <begin position="12"/>
        <end position="32"/>
    </location>
</feature>
<evidence type="ECO:0000256" key="4">
    <source>
        <dbReference type="ARBA" id="ARBA00022692"/>
    </source>
</evidence>
<keyword evidence="2" id="KW-0813">Transport</keyword>
<dbReference type="GO" id="GO:0005886">
    <property type="term" value="C:plasma membrane"/>
    <property type="evidence" value="ECO:0007669"/>
    <property type="project" value="UniProtKB-SubCell"/>
</dbReference>
<dbReference type="CDD" id="cd18551">
    <property type="entry name" value="ABC_6TM_LmrA_like"/>
    <property type="match status" value="1"/>
</dbReference>
<evidence type="ECO:0000259" key="10">
    <source>
        <dbReference type="PROSITE" id="PS50893"/>
    </source>
</evidence>
<evidence type="ECO:0000256" key="8">
    <source>
        <dbReference type="ARBA" id="ARBA00023136"/>
    </source>
</evidence>